<gene>
    <name evidence="2" type="ORF">OLEA9_A045188</name>
</gene>
<keyword evidence="1" id="KW-0812">Transmembrane</keyword>
<feature type="transmembrane region" description="Helical" evidence="1">
    <location>
        <begin position="122"/>
        <end position="140"/>
    </location>
</feature>
<evidence type="ECO:0000313" key="3">
    <source>
        <dbReference type="Proteomes" id="UP000594638"/>
    </source>
</evidence>
<evidence type="ECO:0000256" key="1">
    <source>
        <dbReference type="SAM" id="Phobius"/>
    </source>
</evidence>
<dbReference type="PANTHER" id="PTHR31168:SF30">
    <property type="entry name" value="DUF599 DOMAIN-CONTAINING PROTEIN"/>
    <property type="match status" value="1"/>
</dbReference>
<dbReference type="InterPro" id="IPR006747">
    <property type="entry name" value="DUF599"/>
</dbReference>
<dbReference type="Gramene" id="OE9A045188T1">
    <property type="protein sequence ID" value="OE9A045188C1"/>
    <property type="gene ID" value="OE9A045188"/>
</dbReference>
<keyword evidence="1" id="KW-1133">Transmembrane helix</keyword>
<keyword evidence="1" id="KW-0472">Membrane</keyword>
<reference evidence="2 3" key="1">
    <citation type="submission" date="2019-12" db="EMBL/GenBank/DDBJ databases">
        <authorList>
            <person name="Alioto T."/>
            <person name="Alioto T."/>
            <person name="Gomez Garrido J."/>
        </authorList>
    </citation>
    <scope>NUCLEOTIDE SEQUENCE [LARGE SCALE GENOMIC DNA]</scope>
</reference>
<comment type="caution">
    <text evidence="2">The sequence shown here is derived from an EMBL/GenBank/DDBJ whole genome shotgun (WGS) entry which is preliminary data.</text>
</comment>
<dbReference type="OrthoDB" id="665451at2759"/>
<dbReference type="Pfam" id="PF04654">
    <property type="entry name" value="DUF599"/>
    <property type="match status" value="1"/>
</dbReference>
<evidence type="ECO:0000313" key="2">
    <source>
        <dbReference type="EMBL" id="CAA3005994.1"/>
    </source>
</evidence>
<dbReference type="AlphaFoldDB" id="A0A8S0TJK6"/>
<accession>A0A8S0TJK6</accession>
<name>A0A8S0TJK6_OLEEU</name>
<protein>
    <submittedName>
        <fullName evidence="2">Uncharacterized protein LOC111370807</fullName>
    </submittedName>
</protein>
<dbReference type="EMBL" id="CACTIH010007254">
    <property type="protein sequence ID" value="CAA3005994.1"/>
    <property type="molecule type" value="Genomic_DNA"/>
</dbReference>
<dbReference type="PANTHER" id="PTHR31168">
    <property type="entry name" value="OS02G0292800 PROTEIN"/>
    <property type="match status" value="1"/>
</dbReference>
<feature type="transmembrane region" description="Helical" evidence="1">
    <location>
        <begin position="186"/>
        <end position="207"/>
    </location>
</feature>
<dbReference type="Proteomes" id="UP000594638">
    <property type="component" value="Unassembled WGS sequence"/>
</dbReference>
<proteinExistence type="predicted"/>
<feature type="transmembrane region" description="Helical" evidence="1">
    <location>
        <begin position="12"/>
        <end position="28"/>
    </location>
</feature>
<sequence>MGLTLKEELLDFFLVPSGLLLMLGYHLFHLHRCLNFPNTTVIGYENHNKKAWVLRTLQVEAKERGQAIAVINSNISAATSLASMSLALSSLMGAWLGSVSHNDFISSNIYGNKSSTAVSIKYIALLSCFLVAFVCFVQTVRCFVNANFLISMPDCEVPTSHVENAVIRGSNYWIIGLRSLIFASNLLLWIFGPIPMFVFSVITVVVLHNLDKNTTPLPQYKTTPVSYHPEKNDKEMTAVNSTNDSCKRLDTAEEEHQASDYDQIVCEANQQYVTENYNGDERG</sequence>
<keyword evidence="3" id="KW-1185">Reference proteome</keyword>
<organism evidence="2 3">
    <name type="scientific">Olea europaea subsp. europaea</name>
    <dbReference type="NCBI Taxonomy" id="158383"/>
    <lineage>
        <taxon>Eukaryota</taxon>
        <taxon>Viridiplantae</taxon>
        <taxon>Streptophyta</taxon>
        <taxon>Embryophyta</taxon>
        <taxon>Tracheophyta</taxon>
        <taxon>Spermatophyta</taxon>
        <taxon>Magnoliopsida</taxon>
        <taxon>eudicotyledons</taxon>
        <taxon>Gunneridae</taxon>
        <taxon>Pentapetalae</taxon>
        <taxon>asterids</taxon>
        <taxon>lamiids</taxon>
        <taxon>Lamiales</taxon>
        <taxon>Oleaceae</taxon>
        <taxon>Oleeae</taxon>
        <taxon>Olea</taxon>
    </lineage>
</organism>